<dbReference type="Gene3D" id="1.10.630.10">
    <property type="entry name" value="Cytochrome P450"/>
    <property type="match status" value="1"/>
</dbReference>
<keyword evidence="7" id="KW-1133">Transmembrane helix</keyword>
<evidence type="ECO:0000256" key="2">
    <source>
        <dbReference type="ARBA" id="ARBA00004167"/>
    </source>
</evidence>
<evidence type="ECO:0008006" key="17">
    <source>
        <dbReference type="Google" id="ProtNLM"/>
    </source>
</evidence>
<dbReference type="PRINTS" id="PR00463">
    <property type="entry name" value="EP450I"/>
</dbReference>
<dbReference type="InterPro" id="IPR001128">
    <property type="entry name" value="Cyt_P450"/>
</dbReference>
<proteinExistence type="inferred from homology"/>
<comment type="cofactor">
    <cofactor evidence="1 12">
        <name>heme</name>
        <dbReference type="ChEBI" id="CHEBI:30413"/>
    </cofactor>
</comment>
<evidence type="ECO:0000256" key="5">
    <source>
        <dbReference type="ARBA" id="ARBA00022692"/>
    </source>
</evidence>
<feature type="chain" id="PRO_5044852889" description="Cytochrome P450" evidence="14">
    <location>
        <begin position="18"/>
        <end position="504"/>
    </location>
</feature>
<name>A0ABD1L9H7_9FABA</name>
<comment type="caution">
    <text evidence="15">The sequence shown here is derived from an EMBL/GenBank/DDBJ whole genome shotgun (WGS) entry which is preliminary data.</text>
</comment>
<dbReference type="InterPro" id="IPR036396">
    <property type="entry name" value="Cyt_P450_sf"/>
</dbReference>
<comment type="similarity">
    <text evidence="3 13">Belongs to the cytochrome P450 family.</text>
</comment>
<evidence type="ECO:0000256" key="4">
    <source>
        <dbReference type="ARBA" id="ARBA00022617"/>
    </source>
</evidence>
<keyword evidence="9 12" id="KW-0408">Iron</keyword>
<dbReference type="PANTHER" id="PTHR47955:SF22">
    <property type="entry name" value="CYTOCHROME P450 83B1-LIKE"/>
    <property type="match status" value="1"/>
</dbReference>
<keyword evidence="16" id="KW-1185">Reference proteome</keyword>
<dbReference type="GO" id="GO:0016020">
    <property type="term" value="C:membrane"/>
    <property type="evidence" value="ECO:0007669"/>
    <property type="project" value="UniProtKB-SubCell"/>
</dbReference>
<evidence type="ECO:0000313" key="16">
    <source>
        <dbReference type="Proteomes" id="UP001603857"/>
    </source>
</evidence>
<evidence type="ECO:0000256" key="8">
    <source>
        <dbReference type="ARBA" id="ARBA00023002"/>
    </source>
</evidence>
<evidence type="ECO:0000256" key="9">
    <source>
        <dbReference type="ARBA" id="ARBA00023004"/>
    </source>
</evidence>
<evidence type="ECO:0000256" key="10">
    <source>
        <dbReference type="ARBA" id="ARBA00023033"/>
    </source>
</evidence>
<dbReference type="FunFam" id="1.10.630.10:FF:000011">
    <property type="entry name" value="Cytochrome P450 83B1"/>
    <property type="match status" value="1"/>
</dbReference>
<evidence type="ECO:0000256" key="12">
    <source>
        <dbReference type="PIRSR" id="PIRSR602401-1"/>
    </source>
</evidence>
<keyword evidence="6 12" id="KW-0479">Metal-binding</keyword>
<dbReference type="PANTHER" id="PTHR47955">
    <property type="entry name" value="CYTOCHROME P450 FAMILY 71 PROTEIN"/>
    <property type="match status" value="1"/>
</dbReference>
<comment type="subcellular location">
    <subcellularLocation>
        <location evidence="2">Membrane</location>
        <topology evidence="2">Single-pass membrane protein</topology>
    </subcellularLocation>
</comment>
<dbReference type="CDD" id="cd11072">
    <property type="entry name" value="CYP71-like"/>
    <property type="match status" value="1"/>
</dbReference>
<protein>
    <recommendedName>
        <fullName evidence="17">Cytochrome P450</fullName>
    </recommendedName>
</protein>
<keyword evidence="8 13" id="KW-0560">Oxidoreductase</keyword>
<keyword evidence="5" id="KW-0812">Transmembrane</keyword>
<dbReference type="InterPro" id="IPR002401">
    <property type="entry name" value="Cyt_P450_E_grp-I"/>
</dbReference>
<accession>A0ABD1L9H7</accession>
<dbReference type="AlphaFoldDB" id="A0ABD1L9H7"/>
<evidence type="ECO:0000256" key="1">
    <source>
        <dbReference type="ARBA" id="ARBA00001971"/>
    </source>
</evidence>
<dbReference type="Proteomes" id="UP001603857">
    <property type="component" value="Unassembled WGS sequence"/>
</dbReference>
<keyword evidence="14" id="KW-0732">Signal</keyword>
<dbReference type="InterPro" id="IPR017972">
    <property type="entry name" value="Cyt_P450_CS"/>
</dbReference>
<evidence type="ECO:0000256" key="14">
    <source>
        <dbReference type="SAM" id="SignalP"/>
    </source>
</evidence>
<keyword evidence="11" id="KW-0472">Membrane</keyword>
<keyword evidence="4 12" id="KW-0349">Heme</keyword>
<dbReference type="Pfam" id="PF00067">
    <property type="entry name" value="p450"/>
    <property type="match status" value="1"/>
</dbReference>
<keyword evidence="10 13" id="KW-0503">Monooxygenase</keyword>
<dbReference type="GO" id="GO:0046872">
    <property type="term" value="F:metal ion binding"/>
    <property type="evidence" value="ECO:0007669"/>
    <property type="project" value="UniProtKB-KW"/>
</dbReference>
<evidence type="ECO:0000256" key="6">
    <source>
        <dbReference type="ARBA" id="ARBA00022723"/>
    </source>
</evidence>
<evidence type="ECO:0000313" key="15">
    <source>
        <dbReference type="EMBL" id="KAL2320167.1"/>
    </source>
</evidence>
<dbReference type="GO" id="GO:0004497">
    <property type="term" value="F:monooxygenase activity"/>
    <property type="evidence" value="ECO:0007669"/>
    <property type="project" value="UniProtKB-KW"/>
</dbReference>
<evidence type="ECO:0000256" key="3">
    <source>
        <dbReference type="ARBA" id="ARBA00010617"/>
    </source>
</evidence>
<evidence type="ECO:0000256" key="11">
    <source>
        <dbReference type="ARBA" id="ARBA00023136"/>
    </source>
</evidence>
<dbReference type="EMBL" id="JBGMDY010000010">
    <property type="protein sequence ID" value="KAL2320167.1"/>
    <property type="molecule type" value="Genomic_DNA"/>
</dbReference>
<evidence type="ECO:0000256" key="13">
    <source>
        <dbReference type="RuleBase" id="RU000461"/>
    </source>
</evidence>
<dbReference type="PRINTS" id="PR00385">
    <property type="entry name" value="P450"/>
</dbReference>
<gene>
    <name evidence="15" type="ORF">Fmac_029136</name>
</gene>
<organism evidence="15 16">
    <name type="scientific">Flemingia macrophylla</name>
    <dbReference type="NCBI Taxonomy" id="520843"/>
    <lineage>
        <taxon>Eukaryota</taxon>
        <taxon>Viridiplantae</taxon>
        <taxon>Streptophyta</taxon>
        <taxon>Embryophyta</taxon>
        <taxon>Tracheophyta</taxon>
        <taxon>Spermatophyta</taxon>
        <taxon>Magnoliopsida</taxon>
        <taxon>eudicotyledons</taxon>
        <taxon>Gunneridae</taxon>
        <taxon>Pentapetalae</taxon>
        <taxon>rosids</taxon>
        <taxon>fabids</taxon>
        <taxon>Fabales</taxon>
        <taxon>Fabaceae</taxon>
        <taxon>Papilionoideae</taxon>
        <taxon>50 kb inversion clade</taxon>
        <taxon>NPAAA clade</taxon>
        <taxon>indigoferoid/millettioid clade</taxon>
        <taxon>Phaseoleae</taxon>
        <taxon>Flemingia</taxon>
    </lineage>
</organism>
<feature type="binding site" description="axial binding residue" evidence="12">
    <location>
        <position position="446"/>
    </location>
    <ligand>
        <name>heme</name>
        <dbReference type="ChEBI" id="CHEBI:30413"/>
    </ligand>
    <ligandPart>
        <name>Fe</name>
        <dbReference type="ChEBI" id="CHEBI:18248"/>
    </ligandPart>
</feature>
<reference evidence="15 16" key="1">
    <citation type="submission" date="2024-08" db="EMBL/GenBank/DDBJ databases">
        <title>Insights into the chromosomal genome structure of Flemingia macrophylla.</title>
        <authorList>
            <person name="Ding Y."/>
            <person name="Zhao Y."/>
            <person name="Bi W."/>
            <person name="Wu M."/>
            <person name="Zhao G."/>
            <person name="Gong Y."/>
            <person name="Li W."/>
            <person name="Zhang P."/>
        </authorList>
    </citation>
    <scope>NUCLEOTIDE SEQUENCE [LARGE SCALE GENOMIC DNA]</scope>
    <source>
        <strain evidence="15">DYQJB</strain>
        <tissue evidence="15">Leaf</tissue>
    </source>
</reference>
<sequence length="504" mass="57209">MVALVYMLLMLVLPTLALILLNKHRTAYKKKNGGAPPGPRGLAIIGNLHQLRSSKLNFQLWQFSKTYGPLFSLQLGFKSAIVVSSPKLAKELLKDHDLDVCTRPLTLGRLKLSYNASELLFAPYGHHWRELRKICVVHFFSSKRVSTFSHVRKTEVKQMIEVISRHACSSKTTNLSEVVMSVSSAIICRVAFGRKYDEEGAERSRFHGLLNESQAMLVSFFVSDYNPVFGWVDKLTGMLARLENTFQGLDAFFQQVIDDHVDPDMMKPNEEKNKDIVDVLLQLRNQGCFSIDLTDDQIKAIVFDILVAATDTTAATSVWVMTGLMKNPRVMTKAQEEIKNMCGNKEFIEEDDVEKLVYLKAVIKETLRFYAPTPVLPREAIRSFTIDGYEVKPKTIVYVNGWAIQRDPEVWKDPEEFYPERFLNNEIDFKGQHFELLPFGAGRRICPGISMGVATVELVTANLLNSFQWEMPVGLKPEHIDSEGLPGLTRHKKNHLCLVAKKRV</sequence>
<evidence type="ECO:0000256" key="7">
    <source>
        <dbReference type="ARBA" id="ARBA00022989"/>
    </source>
</evidence>
<dbReference type="SUPFAM" id="SSF48264">
    <property type="entry name" value="Cytochrome P450"/>
    <property type="match status" value="1"/>
</dbReference>
<dbReference type="PROSITE" id="PS00086">
    <property type="entry name" value="CYTOCHROME_P450"/>
    <property type="match status" value="1"/>
</dbReference>
<feature type="signal peptide" evidence="14">
    <location>
        <begin position="1"/>
        <end position="17"/>
    </location>
</feature>